<proteinExistence type="predicted"/>
<dbReference type="RefSeq" id="WP_152839909.1">
    <property type="nucleotide sequence ID" value="NZ_WHUG01000009.1"/>
</dbReference>
<protein>
    <submittedName>
        <fullName evidence="1">Uncharacterized protein</fullName>
    </submittedName>
</protein>
<dbReference type="AlphaFoldDB" id="A0A6A7N6V3"/>
<keyword evidence="2" id="KW-1185">Reference proteome</keyword>
<gene>
    <name evidence="1" type="ORF">GEV02_20885</name>
</gene>
<accession>A0A6A7N6V3</accession>
<dbReference type="Proteomes" id="UP000440498">
    <property type="component" value="Unassembled WGS sequence"/>
</dbReference>
<dbReference type="PROSITE" id="PS51257">
    <property type="entry name" value="PROKAR_LIPOPROTEIN"/>
    <property type="match status" value="1"/>
</dbReference>
<comment type="caution">
    <text evidence="1">The sequence shown here is derived from an EMBL/GenBank/DDBJ whole genome shotgun (WGS) entry which is preliminary data.</text>
</comment>
<reference evidence="1 2" key="1">
    <citation type="submission" date="2019-10" db="EMBL/GenBank/DDBJ databases">
        <title>Two novel species isolated from a subtropical stream in China.</title>
        <authorList>
            <person name="Lu H."/>
        </authorList>
    </citation>
    <scope>NUCLEOTIDE SEQUENCE [LARGE SCALE GENOMIC DNA]</scope>
    <source>
        <strain evidence="1 2">FT29W</strain>
    </source>
</reference>
<evidence type="ECO:0000313" key="2">
    <source>
        <dbReference type="Proteomes" id="UP000440498"/>
    </source>
</evidence>
<name>A0A6A7N6V3_9BURK</name>
<sequence>MRALVWVYMASGLLSACSGDERSTASPSAATIANANATAAKALPFNIENAMLSDAFQHNLKLAKVEVGVSGGSTLEWAATSIAIAEALVRLGADSVEVSVRRNEITQTQGVRFREVTHTYYSPNPSRSVWGRGKSWQLLQADATHLATQQDVAINDEFDALNQKFIDKGMDLDAAEKKAGSFVAKKFHLAPDWRLPGGEHVG</sequence>
<dbReference type="EMBL" id="WHUG01000009">
    <property type="protein sequence ID" value="MQA40612.1"/>
    <property type="molecule type" value="Genomic_DNA"/>
</dbReference>
<evidence type="ECO:0000313" key="1">
    <source>
        <dbReference type="EMBL" id="MQA40612.1"/>
    </source>
</evidence>
<organism evidence="1 2">
    <name type="scientific">Rugamonas aquatica</name>
    <dbReference type="NCBI Taxonomy" id="2743357"/>
    <lineage>
        <taxon>Bacteria</taxon>
        <taxon>Pseudomonadati</taxon>
        <taxon>Pseudomonadota</taxon>
        <taxon>Betaproteobacteria</taxon>
        <taxon>Burkholderiales</taxon>
        <taxon>Oxalobacteraceae</taxon>
        <taxon>Telluria group</taxon>
        <taxon>Rugamonas</taxon>
    </lineage>
</organism>